<proteinExistence type="predicted"/>
<keyword evidence="3" id="KW-1185">Reference proteome</keyword>
<feature type="compositionally biased region" description="Basic and acidic residues" evidence="1">
    <location>
        <begin position="48"/>
        <end position="60"/>
    </location>
</feature>
<sequence length="140" mass="15491">MLEEPVDLSGGRLRVAAEAQVPAAPPLRLVVGPRAAGGGEDADDDADALGRLRVDPQQRERRSRRREARLDREVADLLSARAFMEIRYLAGNVRRRPEGWSPEDDLERIRLIADLCHNMPGIARAARLAAVSPGRTRQQP</sequence>
<feature type="region of interest" description="Disordered" evidence="1">
    <location>
        <begin position="30"/>
        <end position="69"/>
    </location>
</feature>
<protein>
    <submittedName>
        <fullName evidence="2">Uncharacterized protein</fullName>
    </submittedName>
</protein>
<name>A0ABN1DQV0_9ACTN</name>
<accession>A0ABN1DQV0</accession>
<dbReference type="EMBL" id="BAAAHD010000006">
    <property type="protein sequence ID" value="GAA0549886.1"/>
    <property type="molecule type" value="Genomic_DNA"/>
</dbReference>
<evidence type="ECO:0000313" key="2">
    <source>
        <dbReference type="EMBL" id="GAA0549886.1"/>
    </source>
</evidence>
<organism evidence="2 3">
    <name type="scientific">Actinomadura livida</name>
    <dbReference type="NCBI Taxonomy" id="79909"/>
    <lineage>
        <taxon>Bacteria</taxon>
        <taxon>Bacillati</taxon>
        <taxon>Actinomycetota</taxon>
        <taxon>Actinomycetes</taxon>
        <taxon>Streptosporangiales</taxon>
        <taxon>Thermomonosporaceae</taxon>
        <taxon>Actinomadura</taxon>
    </lineage>
</organism>
<dbReference type="Proteomes" id="UP001501427">
    <property type="component" value="Unassembled WGS sequence"/>
</dbReference>
<evidence type="ECO:0000256" key="1">
    <source>
        <dbReference type="SAM" id="MobiDB-lite"/>
    </source>
</evidence>
<evidence type="ECO:0000313" key="3">
    <source>
        <dbReference type="Proteomes" id="UP001501427"/>
    </source>
</evidence>
<gene>
    <name evidence="2" type="ORF">GCM10009546_09920</name>
</gene>
<reference evidence="2 3" key="1">
    <citation type="journal article" date="2019" name="Int. J. Syst. Evol. Microbiol.">
        <title>The Global Catalogue of Microorganisms (GCM) 10K type strain sequencing project: providing services to taxonomists for standard genome sequencing and annotation.</title>
        <authorList>
            <consortium name="The Broad Institute Genomics Platform"/>
            <consortium name="The Broad Institute Genome Sequencing Center for Infectious Disease"/>
            <person name="Wu L."/>
            <person name="Ma J."/>
        </authorList>
    </citation>
    <scope>NUCLEOTIDE SEQUENCE [LARGE SCALE GENOMIC DNA]</scope>
    <source>
        <strain evidence="2 3">JCM 10667</strain>
    </source>
</reference>
<comment type="caution">
    <text evidence="2">The sequence shown here is derived from an EMBL/GenBank/DDBJ whole genome shotgun (WGS) entry which is preliminary data.</text>
</comment>